<name>R7RQJ6_9CLOT</name>
<sequence>MLDSLFNSLCIELNSNFVKIVEGNKGKKIKILKAQDIKINSNNEVLDVLDENSIIEELNKFFFENKVSKKNVSIVLSGLTNLLVREVTIPYIQSDKIYTMLKYESAQYFPVNIDKYILDYKILEVLKDGKNKKLRLLVFAVPKNIIDQVMAIVNKLNLKVGKIDIEPNVLTKLAKKLGLGKEESAMLLNVERNFLTAVIVRDGIIHLTKTYPHDLNINDEGYLDTNEYTLNEVYDNITKLIEFYKIRERQELTNVFITGELVNKIKFDEVLPAKAGVNVNYIVNLDFVETEFDKNKFIIPVSTFI</sequence>
<protein>
    <submittedName>
        <fullName evidence="1">Tfp pilus assembly protein ATPase PilM-like protein</fullName>
    </submittedName>
</protein>
<organism evidence="1 2">
    <name type="scientific">Thermobrachium celere DSM 8682</name>
    <dbReference type="NCBI Taxonomy" id="941824"/>
    <lineage>
        <taxon>Bacteria</taxon>
        <taxon>Bacillati</taxon>
        <taxon>Bacillota</taxon>
        <taxon>Clostridia</taxon>
        <taxon>Eubacteriales</taxon>
        <taxon>Clostridiaceae</taxon>
        <taxon>Thermobrachium</taxon>
    </lineage>
</organism>
<dbReference type="PANTHER" id="PTHR32432:SF3">
    <property type="entry name" value="ETHANOLAMINE UTILIZATION PROTEIN EUTJ"/>
    <property type="match status" value="1"/>
</dbReference>
<dbReference type="PANTHER" id="PTHR32432">
    <property type="entry name" value="CELL DIVISION PROTEIN FTSA-RELATED"/>
    <property type="match status" value="1"/>
</dbReference>
<dbReference type="AlphaFoldDB" id="R7RQJ6"/>
<reference evidence="1" key="1">
    <citation type="submission" date="2013-03" db="EMBL/GenBank/DDBJ databases">
        <title>Draft genome sequence of the hydrogen-ethanol-producing anaerobic alkalithermophilic Caloramator celere.</title>
        <authorList>
            <person name="Ciranna A."/>
            <person name="Larjo A."/>
            <person name="Kivisto A."/>
            <person name="Santala V."/>
            <person name="Roos C."/>
            <person name="Karp M."/>
        </authorList>
    </citation>
    <scope>NUCLEOTIDE SEQUENCE [LARGE SCALE GENOMIC DNA]</scope>
    <source>
        <strain evidence="1">DSM 8682</strain>
    </source>
</reference>
<dbReference type="eggNOG" id="COG4972">
    <property type="taxonomic scope" value="Bacteria"/>
</dbReference>
<dbReference type="RefSeq" id="WP_018660929.1">
    <property type="nucleotide sequence ID" value="NZ_HF952018.1"/>
</dbReference>
<dbReference type="HOGENOM" id="CLU_911941_0_0_9"/>
<accession>R7RQJ6</accession>
<evidence type="ECO:0000313" key="2">
    <source>
        <dbReference type="Proteomes" id="UP000014923"/>
    </source>
</evidence>
<dbReference type="InterPro" id="IPR005883">
    <property type="entry name" value="PilM"/>
</dbReference>
<gene>
    <name evidence="1" type="ORF">TCEL_01530</name>
</gene>
<keyword evidence="2" id="KW-1185">Reference proteome</keyword>
<dbReference type="InterPro" id="IPR043129">
    <property type="entry name" value="ATPase_NBD"/>
</dbReference>
<dbReference type="Proteomes" id="UP000014923">
    <property type="component" value="Unassembled WGS sequence"/>
</dbReference>
<dbReference type="EMBL" id="CAVN010000088">
    <property type="protein sequence ID" value="CDF57616.1"/>
    <property type="molecule type" value="Genomic_DNA"/>
</dbReference>
<comment type="caution">
    <text evidence="1">The sequence shown here is derived from an EMBL/GenBank/DDBJ whole genome shotgun (WGS) entry which is preliminary data.</text>
</comment>
<dbReference type="SUPFAM" id="SSF53067">
    <property type="entry name" value="Actin-like ATPase domain"/>
    <property type="match status" value="1"/>
</dbReference>
<evidence type="ECO:0000313" key="1">
    <source>
        <dbReference type="EMBL" id="CDF57616.1"/>
    </source>
</evidence>
<dbReference type="Pfam" id="PF11104">
    <property type="entry name" value="PilM_2"/>
    <property type="match status" value="1"/>
</dbReference>
<dbReference type="InterPro" id="IPR050696">
    <property type="entry name" value="FtsA/MreB"/>
</dbReference>
<dbReference type="Gene3D" id="3.30.1490.300">
    <property type="match status" value="1"/>
</dbReference>
<proteinExistence type="predicted"/>